<dbReference type="RefSeq" id="WP_160850850.1">
    <property type="nucleotide sequence ID" value="NZ_WUWG01000001.1"/>
</dbReference>
<comment type="caution">
    <text evidence="5">The sequence shown here is derived from an EMBL/GenBank/DDBJ whole genome shotgun (WGS) entry which is preliminary data.</text>
</comment>
<dbReference type="SFLD" id="SFLDS00003">
    <property type="entry name" value="Haloacid_Dehalogenase"/>
    <property type="match status" value="1"/>
</dbReference>
<name>A0A6B0THJ6_9RHOB</name>
<dbReference type="EMBL" id="WUWG01000001">
    <property type="protein sequence ID" value="MXU63850.1"/>
    <property type="molecule type" value="Genomic_DNA"/>
</dbReference>
<sequence>MTRKCSALLFDKDGTLFDFQATWGGWFAGVLRDLSGGDKALEADLAAALSFDLQATRFQPDSPAIAGTLEEIVTRLIAAGAQQERDGLRVLLETSSADVAPAPVTALGPLFDRFAAAGLPCGLATNDAEAPARAQLDVLGLLPAFTFIAGYDSGFGAKPEPGQLLAFADLIGHAPNGIAMIGDSTHDLEAARAAGMIAVGVLTGPSPRAELAPHADLLVDSIADLPDWLGIA</sequence>
<keyword evidence="6" id="KW-1185">Reference proteome</keyword>
<protein>
    <recommendedName>
        <fullName evidence="4">phosphoglycolate phosphatase</fullName>
        <ecNumber evidence="4">3.1.3.18</ecNumber>
    </recommendedName>
</protein>
<evidence type="ECO:0000256" key="2">
    <source>
        <dbReference type="ARBA" id="ARBA00004818"/>
    </source>
</evidence>
<dbReference type="InterPro" id="IPR023198">
    <property type="entry name" value="PGP-like_dom2"/>
</dbReference>
<dbReference type="InterPro" id="IPR023214">
    <property type="entry name" value="HAD_sf"/>
</dbReference>
<evidence type="ECO:0000313" key="5">
    <source>
        <dbReference type="EMBL" id="MXU63850.1"/>
    </source>
</evidence>
<dbReference type="Pfam" id="PF00702">
    <property type="entry name" value="Hydrolase"/>
    <property type="match status" value="1"/>
</dbReference>
<dbReference type="Gene3D" id="3.40.50.1000">
    <property type="entry name" value="HAD superfamily/HAD-like"/>
    <property type="match status" value="1"/>
</dbReference>
<evidence type="ECO:0000256" key="1">
    <source>
        <dbReference type="ARBA" id="ARBA00000830"/>
    </source>
</evidence>
<evidence type="ECO:0000256" key="4">
    <source>
        <dbReference type="ARBA" id="ARBA00013078"/>
    </source>
</evidence>
<dbReference type="Gene3D" id="1.10.150.240">
    <property type="entry name" value="Putative phosphatase, domain 2"/>
    <property type="match status" value="1"/>
</dbReference>
<dbReference type="InterPro" id="IPR036412">
    <property type="entry name" value="HAD-like_sf"/>
</dbReference>
<dbReference type="SFLD" id="SFLDG01129">
    <property type="entry name" value="C1.5:_HAD__Beta-PGM__Phosphata"/>
    <property type="match status" value="1"/>
</dbReference>
<organism evidence="5 6">
    <name type="scientific">Oceanomicrobium pacificus</name>
    <dbReference type="NCBI Taxonomy" id="2692916"/>
    <lineage>
        <taxon>Bacteria</taxon>
        <taxon>Pseudomonadati</taxon>
        <taxon>Pseudomonadota</taxon>
        <taxon>Alphaproteobacteria</taxon>
        <taxon>Rhodobacterales</taxon>
        <taxon>Paracoccaceae</taxon>
        <taxon>Oceanomicrobium</taxon>
    </lineage>
</organism>
<dbReference type="GO" id="GO:0006281">
    <property type="term" value="P:DNA repair"/>
    <property type="evidence" value="ECO:0007669"/>
    <property type="project" value="TreeGrafter"/>
</dbReference>
<comment type="pathway">
    <text evidence="2">Organic acid metabolism; glycolate biosynthesis; glycolate from 2-phosphoglycolate: step 1/1.</text>
</comment>
<dbReference type="GO" id="GO:0008967">
    <property type="term" value="F:phosphoglycolate phosphatase activity"/>
    <property type="evidence" value="ECO:0007669"/>
    <property type="project" value="UniProtKB-EC"/>
</dbReference>
<comment type="catalytic activity">
    <reaction evidence="1">
        <text>2-phosphoglycolate + H2O = glycolate + phosphate</text>
        <dbReference type="Rhea" id="RHEA:14369"/>
        <dbReference type="ChEBI" id="CHEBI:15377"/>
        <dbReference type="ChEBI" id="CHEBI:29805"/>
        <dbReference type="ChEBI" id="CHEBI:43474"/>
        <dbReference type="ChEBI" id="CHEBI:58033"/>
        <dbReference type="EC" id="3.1.3.18"/>
    </reaction>
</comment>
<comment type="similarity">
    <text evidence="3">Belongs to the HAD-like hydrolase superfamily. CbbY/CbbZ/Gph/YieH family.</text>
</comment>
<dbReference type="EC" id="3.1.3.18" evidence="4"/>
<dbReference type="PANTHER" id="PTHR43434">
    <property type="entry name" value="PHOSPHOGLYCOLATE PHOSPHATASE"/>
    <property type="match status" value="1"/>
</dbReference>
<reference evidence="5 6" key="1">
    <citation type="submission" date="2019-12" db="EMBL/GenBank/DDBJ databases">
        <title>Strain KN286 was isolated from seawater, which was collected from Caroline Seamount in the tropical western Pacific.</title>
        <authorList>
            <person name="Wang Q."/>
        </authorList>
    </citation>
    <scope>NUCLEOTIDE SEQUENCE [LARGE SCALE GENOMIC DNA]</scope>
    <source>
        <strain evidence="5 6">KN286</strain>
    </source>
</reference>
<accession>A0A6B0THJ6</accession>
<evidence type="ECO:0000256" key="3">
    <source>
        <dbReference type="ARBA" id="ARBA00006171"/>
    </source>
</evidence>
<dbReference type="InterPro" id="IPR050155">
    <property type="entry name" value="HAD-like_hydrolase_sf"/>
</dbReference>
<dbReference type="Proteomes" id="UP000436016">
    <property type="component" value="Unassembled WGS sequence"/>
</dbReference>
<evidence type="ECO:0000313" key="6">
    <source>
        <dbReference type="Proteomes" id="UP000436016"/>
    </source>
</evidence>
<dbReference type="NCBIfam" id="TIGR01549">
    <property type="entry name" value="HAD-SF-IA-v1"/>
    <property type="match status" value="1"/>
</dbReference>
<proteinExistence type="inferred from homology"/>
<dbReference type="SUPFAM" id="SSF56784">
    <property type="entry name" value="HAD-like"/>
    <property type="match status" value="1"/>
</dbReference>
<dbReference type="PANTHER" id="PTHR43434:SF1">
    <property type="entry name" value="PHOSPHOGLYCOLATE PHOSPHATASE"/>
    <property type="match status" value="1"/>
</dbReference>
<dbReference type="AlphaFoldDB" id="A0A6B0THJ6"/>
<dbReference type="InterPro" id="IPR006439">
    <property type="entry name" value="HAD-SF_hydro_IA"/>
</dbReference>
<keyword evidence="5" id="KW-0378">Hydrolase</keyword>
<gene>
    <name evidence="5" type="ORF">GSH16_00210</name>
</gene>